<feature type="region of interest" description="Disordered" evidence="1">
    <location>
        <begin position="42"/>
        <end position="63"/>
    </location>
</feature>
<sequence length="63" mass="7291">MRVKLSWFGDERLGFSLPDTPKMNLKKGLVWQKILEKRKTVSKKDSNLLQPSKTSGIQKLDFV</sequence>
<feature type="compositionally biased region" description="Polar residues" evidence="1">
    <location>
        <begin position="47"/>
        <end position="57"/>
    </location>
</feature>
<dbReference type="AlphaFoldDB" id="A0A2N0BKY2"/>
<reference evidence="2" key="1">
    <citation type="submission" date="2017-07" db="EMBL/GenBank/DDBJ databases">
        <title>Leptospira spp. isolated from tropical soils.</title>
        <authorList>
            <person name="Thibeaux R."/>
            <person name="Iraola G."/>
            <person name="Ferres I."/>
            <person name="Bierque E."/>
            <person name="Girault D."/>
            <person name="Soupe-Gilbert M.-E."/>
            <person name="Picardeau M."/>
            <person name="Goarant C."/>
        </authorList>
    </citation>
    <scope>NUCLEOTIDE SEQUENCE [LARGE SCALE GENOMIC DNA]</scope>
    <source>
        <strain evidence="2">ATI7-C-A5</strain>
    </source>
</reference>
<comment type="caution">
    <text evidence="2">The sequence shown here is derived from an EMBL/GenBank/DDBJ whole genome shotgun (WGS) entry which is preliminary data.</text>
</comment>
<proteinExistence type="predicted"/>
<name>A0A2N0BKY2_9LEPT</name>
<evidence type="ECO:0000256" key="1">
    <source>
        <dbReference type="SAM" id="MobiDB-lite"/>
    </source>
</evidence>
<protein>
    <submittedName>
        <fullName evidence="2">Uncharacterized protein</fullName>
    </submittedName>
</protein>
<gene>
    <name evidence="2" type="ORF">CH379_21750</name>
</gene>
<accession>A0A2N0BKY2</accession>
<organism evidence="2">
    <name type="scientific">Leptospira ellisii</name>
    <dbReference type="NCBI Taxonomy" id="2023197"/>
    <lineage>
        <taxon>Bacteria</taxon>
        <taxon>Pseudomonadati</taxon>
        <taxon>Spirochaetota</taxon>
        <taxon>Spirochaetia</taxon>
        <taxon>Leptospirales</taxon>
        <taxon>Leptospiraceae</taxon>
        <taxon>Leptospira</taxon>
    </lineage>
</organism>
<dbReference type="EMBL" id="NPEF01000464">
    <property type="protein sequence ID" value="PJZ90892.1"/>
    <property type="molecule type" value="Genomic_DNA"/>
</dbReference>
<evidence type="ECO:0000313" key="2">
    <source>
        <dbReference type="EMBL" id="PJZ90892.1"/>
    </source>
</evidence>
<accession>A0A2N0B2Y3</accession>